<dbReference type="InterPro" id="IPR006153">
    <property type="entry name" value="Cation/H_exchanger_TM"/>
</dbReference>
<feature type="transmembrane region" description="Helical" evidence="8">
    <location>
        <begin position="296"/>
        <end position="315"/>
    </location>
</feature>
<feature type="transmembrane region" description="Helical" evidence="8">
    <location>
        <begin position="242"/>
        <end position="261"/>
    </location>
</feature>
<feature type="transmembrane region" description="Helical" evidence="8">
    <location>
        <begin position="138"/>
        <end position="161"/>
    </location>
</feature>
<name>A0ABW7PQB6_9ACTN</name>
<gene>
    <name evidence="10" type="ORF">WDV06_36085</name>
</gene>
<evidence type="ECO:0000256" key="6">
    <source>
        <dbReference type="ARBA" id="ARBA00023136"/>
    </source>
</evidence>
<feature type="transmembrane region" description="Helical" evidence="8">
    <location>
        <begin position="69"/>
        <end position="90"/>
    </location>
</feature>
<evidence type="ECO:0000259" key="9">
    <source>
        <dbReference type="Pfam" id="PF00999"/>
    </source>
</evidence>
<feature type="transmembrane region" description="Helical" evidence="8">
    <location>
        <begin position="173"/>
        <end position="196"/>
    </location>
</feature>
<dbReference type="InterPro" id="IPR050794">
    <property type="entry name" value="CPA2_transporter"/>
</dbReference>
<dbReference type="Pfam" id="PF00999">
    <property type="entry name" value="Na_H_Exchanger"/>
    <property type="match status" value="1"/>
</dbReference>
<evidence type="ECO:0000256" key="8">
    <source>
        <dbReference type="SAM" id="Phobius"/>
    </source>
</evidence>
<comment type="caution">
    <text evidence="10">The sequence shown here is derived from an EMBL/GenBank/DDBJ whole genome shotgun (WGS) entry which is preliminary data.</text>
</comment>
<feature type="domain" description="Cation/H+ exchanger transmembrane" evidence="9">
    <location>
        <begin position="23"/>
        <end position="406"/>
    </location>
</feature>
<feature type="transmembrane region" description="Helical" evidence="8">
    <location>
        <begin position="202"/>
        <end position="222"/>
    </location>
</feature>
<evidence type="ECO:0000256" key="7">
    <source>
        <dbReference type="SAM" id="MobiDB-lite"/>
    </source>
</evidence>
<dbReference type="PANTHER" id="PTHR32468:SF0">
    <property type="entry name" value="K(+)_H(+) ANTIPORTER 1"/>
    <property type="match status" value="1"/>
</dbReference>
<evidence type="ECO:0000256" key="5">
    <source>
        <dbReference type="ARBA" id="ARBA00023065"/>
    </source>
</evidence>
<evidence type="ECO:0000256" key="2">
    <source>
        <dbReference type="ARBA" id="ARBA00022448"/>
    </source>
</evidence>
<keyword evidence="11" id="KW-1185">Reference proteome</keyword>
<dbReference type="Gene3D" id="1.20.1530.20">
    <property type="match status" value="1"/>
</dbReference>
<protein>
    <submittedName>
        <fullName evidence="10">Cation:proton antiporter</fullName>
    </submittedName>
</protein>
<proteinExistence type="predicted"/>
<feature type="transmembrane region" description="Helical" evidence="8">
    <location>
        <begin position="321"/>
        <end position="347"/>
    </location>
</feature>
<keyword evidence="2" id="KW-0813">Transport</keyword>
<keyword evidence="4 8" id="KW-1133">Transmembrane helix</keyword>
<comment type="subcellular location">
    <subcellularLocation>
        <location evidence="1">Membrane</location>
        <topology evidence="1">Multi-pass membrane protein</topology>
    </subcellularLocation>
</comment>
<evidence type="ECO:0000313" key="10">
    <source>
        <dbReference type="EMBL" id="MFH7600479.1"/>
    </source>
</evidence>
<evidence type="ECO:0000313" key="11">
    <source>
        <dbReference type="Proteomes" id="UP001610631"/>
    </source>
</evidence>
<feature type="transmembrane region" description="Helical" evidence="8">
    <location>
        <begin position="102"/>
        <end position="126"/>
    </location>
</feature>
<evidence type="ECO:0000256" key="4">
    <source>
        <dbReference type="ARBA" id="ARBA00022989"/>
    </source>
</evidence>
<dbReference type="InterPro" id="IPR038770">
    <property type="entry name" value="Na+/solute_symporter_sf"/>
</dbReference>
<keyword evidence="3 8" id="KW-0812">Transmembrane</keyword>
<dbReference type="Proteomes" id="UP001610631">
    <property type="component" value="Unassembled WGS sequence"/>
</dbReference>
<keyword evidence="5" id="KW-0406">Ion transport</keyword>
<dbReference type="EMBL" id="JBBDHD010000237">
    <property type="protein sequence ID" value="MFH7600479.1"/>
    <property type="molecule type" value="Genomic_DNA"/>
</dbReference>
<sequence>MTAPHADPLARFLIAAAVVVLFSHLLGSLLGRLGQAPVLGEILGGLLLGPCALGWIWPDATAWLLPAQVTSALTATAQLGLVTFMFLLGCELRLERVRSGRTAVGAAVLGGMGLPFLAGAAIAVLAPGMLRGPAPDGAGYVLFFGLALSVTALPVLARVLVDSRLDTTRLGSFALVTAAFGDGLAWLVLTAVLAFGGAGGSGHMALTTCLFLALVAGTRLFVRPLLTVLLRRIEGDGRAGRLVLPLLLAGAFGYAGLTELIGLHPVIGAFLFGMAVPRGSVAAARTQRQLQGFTQAVLLPLFLAGVGLAVSPGTLGLGAGHWLVLIGVVLAGFLGKFLGTGGAAWVFGMPRTEALRFGALMNCRGVTELVVAGIGWQAHLISSAGLTTLVVTALATTALTGPLLKVLGTAAPAAAGTAPRPFVPAARPSSEGAAPRILANSTPVEV</sequence>
<keyword evidence="6 8" id="KW-0472">Membrane</keyword>
<feature type="transmembrane region" description="Helical" evidence="8">
    <location>
        <begin position="12"/>
        <end position="31"/>
    </location>
</feature>
<accession>A0ABW7PQB6</accession>
<reference evidence="10 11" key="1">
    <citation type="submission" date="2024-03" db="EMBL/GenBank/DDBJ databases">
        <title>Whole genome sequencing of Streptomyces racemochromogenes, to identify antimicrobial biosynthetic gene clusters.</title>
        <authorList>
            <person name="Suryawanshi P."/>
            <person name="Krishnaraj P.U."/>
            <person name="Arun Y.P."/>
            <person name="Suryawanshi M.P."/>
            <person name="Rakshit O."/>
        </authorList>
    </citation>
    <scope>NUCLEOTIDE SEQUENCE [LARGE SCALE GENOMIC DNA]</scope>
    <source>
        <strain evidence="10 11">AUDT626</strain>
    </source>
</reference>
<organism evidence="10 11">
    <name type="scientific">Streptomyces racemochromogenes</name>
    <dbReference type="NCBI Taxonomy" id="67353"/>
    <lineage>
        <taxon>Bacteria</taxon>
        <taxon>Bacillati</taxon>
        <taxon>Actinomycetota</taxon>
        <taxon>Actinomycetes</taxon>
        <taxon>Kitasatosporales</taxon>
        <taxon>Streptomycetaceae</taxon>
        <taxon>Streptomyces</taxon>
    </lineage>
</organism>
<evidence type="ECO:0000256" key="3">
    <source>
        <dbReference type="ARBA" id="ARBA00022692"/>
    </source>
</evidence>
<dbReference type="RefSeq" id="WP_395514039.1">
    <property type="nucleotide sequence ID" value="NZ_JBBDHD010000237.1"/>
</dbReference>
<feature type="transmembrane region" description="Helical" evidence="8">
    <location>
        <begin position="38"/>
        <end position="57"/>
    </location>
</feature>
<dbReference type="PANTHER" id="PTHR32468">
    <property type="entry name" value="CATION/H + ANTIPORTER"/>
    <property type="match status" value="1"/>
</dbReference>
<feature type="region of interest" description="Disordered" evidence="7">
    <location>
        <begin position="422"/>
        <end position="446"/>
    </location>
</feature>
<evidence type="ECO:0000256" key="1">
    <source>
        <dbReference type="ARBA" id="ARBA00004141"/>
    </source>
</evidence>